<evidence type="ECO:0000313" key="1">
    <source>
        <dbReference type="EMBL" id="GAA0147997.1"/>
    </source>
</evidence>
<accession>A0AAV3P8J3</accession>
<reference evidence="1 2" key="1">
    <citation type="submission" date="2024-01" db="EMBL/GenBank/DDBJ databases">
        <title>The complete chloroplast genome sequence of Lithospermum erythrorhizon: insights into the phylogenetic relationship among Boraginaceae species and the maternal lineages of purple gromwells.</title>
        <authorList>
            <person name="Okada T."/>
            <person name="Watanabe K."/>
        </authorList>
    </citation>
    <scope>NUCLEOTIDE SEQUENCE [LARGE SCALE GENOMIC DNA]</scope>
</reference>
<evidence type="ECO:0000313" key="2">
    <source>
        <dbReference type="Proteomes" id="UP001454036"/>
    </source>
</evidence>
<gene>
    <name evidence="1" type="ORF">LIER_07556</name>
</gene>
<dbReference type="AlphaFoldDB" id="A0AAV3P8J3"/>
<name>A0AAV3P8J3_LITER</name>
<comment type="caution">
    <text evidence="1">The sequence shown here is derived from an EMBL/GenBank/DDBJ whole genome shotgun (WGS) entry which is preliminary data.</text>
</comment>
<sequence length="188" mass="21691">MNGYSWISSRAYHSRYNNILLNISMVDDKVAYMAFFKGLRYGKLKKALLVLPLLMKDELIAAVTTHIELEELKLGTEQPVDFKEMVLRKDGNVSPKKLSVWERIKRDRGQLVGKPYKSTFPQRGMVRCNQKTSTYEVSGNKPLRVSVAEIQWTLRVSLGSRNTMGDDGERSDEYNLTHQTRMLLEDEE</sequence>
<organism evidence="1 2">
    <name type="scientific">Lithospermum erythrorhizon</name>
    <name type="common">Purple gromwell</name>
    <name type="synonym">Lithospermum officinale var. erythrorhizon</name>
    <dbReference type="NCBI Taxonomy" id="34254"/>
    <lineage>
        <taxon>Eukaryota</taxon>
        <taxon>Viridiplantae</taxon>
        <taxon>Streptophyta</taxon>
        <taxon>Embryophyta</taxon>
        <taxon>Tracheophyta</taxon>
        <taxon>Spermatophyta</taxon>
        <taxon>Magnoliopsida</taxon>
        <taxon>eudicotyledons</taxon>
        <taxon>Gunneridae</taxon>
        <taxon>Pentapetalae</taxon>
        <taxon>asterids</taxon>
        <taxon>lamiids</taxon>
        <taxon>Boraginales</taxon>
        <taxon>Boraginaceae</taxon>
        <taxon>Boraginoideae</taxon>
        <taxon>Lithospermeae</taxon>
        <taxon>Lithospermum</taxon>
    </lineage>
</organism>
<protein>
    <submittedName>
        <fullName evidence="1">Uncharacterized protein</fullName>
    </submittedName>
</protein>
<dbReference type="EMBL" id="BAABME010001170">
    <property type="protein sequence ID" value="GAA0147997.1"/>
    <property type="molecule type" value="Genomic_DNA"/>
</dbReference>
<proteinExistence type="predicted"/>
<dbReference type="Proteomes" id="UP001454036">
    <property type="component" value="Unassembled WGS sequence"/>
</dbReference>
<keyword evidence="2" id="KW-1185">Reference proteome</keyword>